<evidence type="ECO:0008006" key="3">
    <source>
        <dbReference type="Google" id="ProtNLM"/>
    </source>
</evidence>
<dbReference type="PANTHER" id="PTHR35724:SF1">
    <property type="entry name" value="PROTEIN CHLORORESPIRATORY REDUCTION 6, CHLOROPLASTIC"/>
    <property type="match status" value="1"/>
</dbReference>
<sequence>MATTTIKCQPLLPLSPLPKPTISSSSSWVSYKSLSHPFGSSPISHTVCQRGHVAVSVAFNPQGNYELPLFDDEDAPQVAPPMPPTEGRIDVVIDNDAISRLDLSTFQAATGMKSPLSVKPKEFLERTIGFTINYTKEDPHDPRELSEYPDIRLWFVRLDATYPWLPVLLDWRAGELARYSAMLVPHQMNMKMGVVFNPEALELFVMKKVFVVHSWLKHHNIPKPKLKTNDMARMLGFGIGDELYDLVDNHPLDLSS</sequence>
<keyword evidence="2" id="KW-1185">Reference proteome</keyword>
<dbReference type="PANTHER" id="PTHR35724">
    <property type="entry name" value="PROTEIN CHLORORESPIRATORY REDUCTION 6, CHLOROPLASTIC"/>
    <property type="match status" value="1"/>
</dbReference>
<dbReference type="EMBL" id="JAYKXN010000008">
    <property type="protein sequence ID" value="KAK7265163.1"/>
    <property type="molecule type" value="Genomic_DNA"/>
</dbReference>
<evidence type="ECO:0000313" key="1">
    <source>
        <dbReference type="EMBL" id="KAK7265163.1"/>
    </source>
</evidence>
<dbReference type="GO" id="GO:0010275">
    <property type="term" value="P:NAD(P)H dehydrogenase complex assembly"/>
    <property type="evidence" value="ECO:0007669"/>
    <property type="project" value="TreeGrafter"/>
</dbReference>
<dbReference type="NCBIfam" id="NF038024">
    <property type="entry name" value="CRR6_slr1097"/>
    <property type="match status" value="1"/>
</dbReference>
<gene>
    <name evidence="1" type="ORF">RJT34_32779</name>
</gene>
<dbReference type="AlphaFoldDB" id="A0AAN9I2M4"/>
<proteinExistence type="predicted"/>
<dbReference type="Proteomes" id="UP001359559">
    <property type="component" value="Unassembled WGS sequence"/>
</dbReference>
<evidence type="ECO:0000313" key="2">
    <source>
        <dbReference type="Proteomes" id="UP001359559"/>
    </source>
</evidence>
<accession>A0AAN9I2M4</accession>
<dbReference type="GO" id="GO:0009507">
    <property type="term" value="C:chloroplast"/>
    <property type="evidence" value="ECO:0007669"/>
    <property type="project" value="TreeGrafter"/>
</dbReference>
<name>A0AAN9I2M4_CLITE</name>
<organism evidence="1 2">
    <name type="scientific">Clitoria ternatea</name>
    <name type="common">Butterfly pea</name>
    <dbReference type="NCBI Taxonomy" id="43366"/>
    <lineage>
        <taxon>Eukaryota</taxon>
        <taxon>Viridiplantae</taxon>
        <taxon>Streptophyta</taxon>
        <taxon>Embryophyta</taxon>
        <taxon>Tracheophyta</taxon>
        <taxon>Spermatophyta</taxon>
        <taxon>Magnoliopsida</taxon>
        <taxon>eudicotyledons</taxon>
        <taxon>Gunneridae</taxon>
        <taxon>Pentapetalae</taxon>
        <taxon>rosids</taxon>
        <taxon>fabids</taxon>
        <taxon>Fabales</taxon>
        <taxon>Fabaceae</taxon>
        <taxon>Papilionoideae</taxon>
        <taxon>50 kb inversion clade</taxon>
        <taxon>NPAAA clade</taxon>
        <taxon>indigoferoid/millettioid clade</taxon>
        <taxon>Phaseoleae</taxon>
        <taxon>Clitoria</taxon>
    </lineage>
</organism>
<reference evidence="1 2" key="1">
    <citation type="submission" date="2024-01" db="EMBL/GenBank/DDBJ databases">
        <title>The genomes of 5 underutilized Papilionoideae crops provide insights into root nodulation and disease resistance.</title>
        <authorList>
            <person name="Yuan L."/>
        </authorList>
    </citation>
    <scope>NUCLEOTIDE SEQUENCE [LARGE SCALE GENOMIC DNA]</scope>
    <source>
        <strain evidence="1">LY-2023</strain>
        <tissue evidence="1">Leaf</tissue>
    </source>
</reference>
<comment type="caution">
    <text evidence="1">The sequence shown here is derived from an EMBL/GenBank/DDBJ whole genome shotgun (WGS) entry which is preliminary data.</text>
</comment>
<dbReference type="InterPro" id="IPR014946">
    <property type="entry name" value="CRR6"/>
</dbReference>
<dbReference type="Pfam" id="PF08847">
    <property type="entry name" value="Crr6"/>
    <property type="match status" value="1"/>
</dbReference>
<protein>
    <recommendedName>
        <fullName evidence="3">Chlororespiratory reduction 6</fullName>
    </recommendedName>
</protein>